<sequence>MRMGINPLQKQKVAYIIDDIGQTDPHGGSSGAYGSDNEPRLRSDQQRYVQHVIG</sequence>
<keyword evidence="3" id="KW-1185">Reference proteome</keyword>
<dbReference type="EMBL" id="BJMU01000004">
    <property type="protein sequence ID" value="GEB82670.1"/>
    <property type="molecule type" value="Genomic_DNA"/>
</dbReference>
<evidence type="ECO:0000256" key="1">
    <source>
        <dbReference type="SAM" id="MobiDB-lite"/>
    </source>
</evidence>
<accession>A0A4Y3TNX4</accession>
<name>A0A4Y3TNX4_9PROT</name>
<dbReference type="Proteomes" id="UP000317617">
    <property type="component" value="Unassembled WGS sequence"/>
</dbReference>
<evidence type="ECO:0000313" key="2">
    <source>
        <dbReference type="EMBL" id="GEB82670.1"/>
    </source>
</evidence>
<reference evidence="2 3" key="1">
    <citation type="submission" date="2019-06" db="EMBL/GenBank/DDBJ databases">
        <title>Whole genome shotgun sequence of Acetobacter orleanensis NBRC 13752.</title>
        <authorList>
            <person name="Hosoyama A."/>
            <person name="Uohara A."/>
            <person name="Ohji S."/>
            <person name="Ichikawa N."/>
        </authorList>
    </citation>
    <scope>NUCLEOTIDE SEQUENCE [LARGE SCALE GENOMIC DNA]</scope>
    <source>
        <strain evidence="2 3">NBRC 13752</strain>
    </source>
</reference>
<feature type="region of interest" description="Disordered" evidence="1">
    <location>
        <begin position="19"/>
        <end position="54"/>
    </location>
</feature>
<comment type="caution">
    <text evidence="2">The sequence shown here is derived from an EMBL/GenBank/DDBJ whole genome shotgun (WGS) entry which is preliminary data.</text>
</comment>
<protein>
    <submittedName>
        <fullName evidence="2">Uncharacterized protein</fullName>
    </submittedName>
</protein>
<gene>
    <name evidence="2" type="ORF">AOR01nite_11470</name>
</gene>
<evidence type="ECO:0000313" key="3">
    <source>
        <dbReference type="Proteomes" id="UP000317617"/>
    </source>
</evidence>
<proteinExistence type="predicted"/>
<organism evidence="2 3">
    <name type="scientific">Acetobacter orleanensis</name>
    <dbReference type="NCBI Taxonomy" id="104099"/>
    <lineage>
        <taxon>Bacteria</taxon>
        <taxon>Pseudomonadati</taxon>
        <taxon>Pseudomonadota</taxon>
        <taxon>Alphaproteobacteria</taxon>
        <taxon>Acetobacterales</taxon>
        <taxon>Acetobacteraceae</taxon>
        <taxon>Acetobacter</taxon>
    </lineage>
</organism>
<dbReference type="AlphaFoldDB" id="A0A4Y3TNX4"/>